<dbReference type="Pfam" id="PF12852">
    <property type="entry name" value="Cupin_6"/>
    <property type="match status" value="1"/>
</dbReference>
<accession>A0A3M2HDG7</accession>
<protein>
    <submittedName>
        <fullName evidence="6">AraC family transcriptional regulator</fullName>
    </submittedName>
</protein>
<dbReference type="SUPFAM" id="SSF51215">
    <property type="entry name" value="Regulatory protein AraC"/>
    <property type="match status" value="1"/>
</dbReference>
<keyword evidence="2" id="KW-0238">DNA-binding</keyword>
<organism evidence="6 7">
    <name type="scientific">Solilutibacter pythonis</name>
    <dbReference type="NCBI Taxonomy" id="2483112"/>
    <lineage>
        <taxon>Bacteria</taxon>
        <taxon>Pseudomonadati</taxon>
        <taxon>Pseudomonadota</taxon>
        <taxon>Gammaproteobacteria</taxon>
        <taxon>Lysobacterales</taxon>
        <taxon>Lysobacteraceae</taxon>
        <taxon>Solilutibacter</taxon>
    </lineage>
</organism>
<dbReference type="PANTHER" id="PTHR46796:SF7">
    <property type="entry name" value="ARAC FAMILY TRANSCRIPTIONAL REGULATOR"/>
    <property type="match status" value="1"/>
</dbReference>
<evidence type="ECO:0000256" key="4">
    <source>
        <dbReference type="ARBA" id="ARBA00023163"/>
    </source>
</evidence>
<name>A0A3M2HDG7_9GAMM</name>
<sequence>MDPLSILLAHIPPRAQLFFAGNLCQYSHSRDYPAGGYLHVLRSGELTLHQEGAESRLLAEPTLILFPGGHPHRMEPSQLGGCDLVCAVVSFGAGATSPLQLALPDALVLPLREIPCLASLLTLLFDEAFTARYAQEPVLTRLLEVLLILLLRHMVEHRLCQEGILAGLSDPRLARAIAAMHLRSEEGWTVATLAREAGMSRARFAAYFQAQTGLSPLGYLTEWRLSRACQRLLAGESISQVALGAGYSGSTTFSRAFERRLGVSPGRWLKGRQLEADDRVMKRAP</sequence>
<feature type="domain" description="HTH araC/xylS-type" evidence="5">
    <location>
        <begin position="174"/>
        <end position="271"/>
    </location>
</feature>
<dbReference type="InterPro" id="IPR032783">
    <property type="entry name" value="AraC_lig"/>
</dbReference>
<evidence type="ECO:0000313" key="6">
    <source>
        <dbReference type="EMBL" id="RMH87741.1"/>
    </source>
</evidence>
<dbReference type="GO" id="GO:0003700">
    <property type="term" value="F:DNA-binding transcription factor activity"/>
    <property type="evidence" value="ECO:0007669"/>
    <property type="project" value="InterPro"/>
</dbReference>
<dbReference type="GO" id="GO:0043565">
    <property type="term" value="F:sequence-specific DNA binding"/>
    <property type="evidence" value="ECO:0007669"/>
    <property type="project" value="InterPro"/>
</dbReference>
<dbReference type="InterPro" id="IPR050204">
    <property type="entry name" value="AraC_XylS_family_regulators"/>
</dbReference>
<dbReference type="RefSeq" id="WP_122102485.1">
    <property type="nucleotide sequence ID" value="NZ_RFLY01000024.1"/>
</dbReference>
<evidence type="ECO:0000313" key="7">
    <source>
        <dbReference type="Proteomes" id="UP000275012"/>
    </source>
</evidence>
<reference evidence="6 7" key="1">
    <citation type="submission" date="2018-10" db="EMBL/GenBank/DDBJ databases">
        <title>Proposal of Lysobacter pythonis sp. nov. isolated from royal pythons (Python regius).</title>
        <authorList>
            <person name="Hans-Juergen B."/>
            <person name="Huptas C."/>
            <person name="Sandra B."/>
            <person name="Igor L."/>
            <person name="Joachim S."/>
            <person name="Siegfried S."/>
            <person name="Mareike W."/>
            <person name="Peter K."/>
        </authorList>
    </citation>
    <scope>NUCLEOTIDE SEQUENCE [LARGE SCALE GENOMIC DNA]</scope>
    <source>
        <strain evidence="6 7">4284/11</strain>
    </source>
</reference>
<evidence type="ECO:0000256" key="3">
    <source>
        <dbReference type="ARBA" id="ARBA00023159"/>
    </source>
</evidence>
<dbReference type="Proteomes" id="UP000275012">
    <property type="component" value="Unassembled WGS sequence"/>
</dbReference>
<dbReference type="Gene3D" id="1.10.10.60">
    <property type="entry name" value="Homeodomain-like"/>
    <property type="match status" value="2"/>
</dbReference>
<dbReference type="PROSITE" id="PS00041">
    <property type="entry name" value="HTH_ARAC_FAMILY_1"/>
    <property type="match status" value="1"/>
</dbReference>
<keyword evidence="7" id="KW-1185">Reference proteome</keyword>
<dbReference type="InterPro" id="IPR037923">
    <property type="entry name" value="HTH-like"/>
</dbReference>
<dbReference type="SUPFAM" id="SSF46689">
    <property type="entry name" value="Homeodomain-like"/>
    <property type="match status" value="2"/>
</dbReference>
<gene>
    <name evidence="6" type="ORF">EBB59_12505</name>
</gene>
<dbReference type="PROSITE" id="PS01124">
    <property type="entry name" value="HTH_ARAC_FAMILY_2"/>
    <property type="match status" value="1"/>
</dbReference>
<dbReference type="PANTHER" id="PTHR46796">
    <property type="entry name" value="HTH-TYPE TRANSCRIPTIONAL ACTIVATOR RHAS-RELATED"/>
    <property type="match status" value="1"/>
</dbReference>
<dbReference type="EMBL" id="RFLY01000024">
    <property type="protein sequence ID" value="RMH87741.1"/>
    <property type="molecule type" value="Genomic_DNA"/>
</dbReference>
<dbReference type="InterPro" id="IPR009057">
    <property type="entry name" value="Homeodomain-like_sf"/>
</dbReference>
<evidence type="ECO:0000256" key="2">
    <source>
        <dbReference type="ARBA" id="ARBA00023125"/>
    </source>
</evidence>
<dbReference type="OrthoDB" id="9783876at2"/>
<dbReference type="SMART" id="SM00342">
    <property type="entry name" value="HTH_ARAC"/>
    <property type="match status" value="1"/>
</dbReference>
<dbReference type="AlphaFoldDB" id="A0A3M2HDG7"/>
<evidence type="ECO:0000256" key="1">
    <source>
        <dbReference type="ARBA" id="ARBA00023015"/>
    </source>
</evidence>
<dbReference type="InterPro" id="IPR018060">
    <property type="entry name" value="HTH_AraC"/>
</dbReference>
<evidence type="ECO:0000259" key="5">
    <source>
        <dbReference type="PROSITE" id="PS01124"/>
    </source>
</evidence>
<keyword evidence="4" id="KW-0804">Transcription</keyword>
<keyword evidence="3" id="KW-0010">Activator</keyword>
<keyword evidence="1" id="KW-0805">Transcription regulation</keyword>
<dbReference type="InterPro" id="IPR018062">
    <property type="entry name" value="HTH_AraC-typ_CS"/>
</dbReference>
<comment type="caution">
    <text evidence="6">The sequence shown here is derived from an EMBL/GenBank/DDBJ whole genome shotgun (WGS) entry which is preliminary data.</text>
</comment>
<proteinExistence type="predicted"/>
<dbReference type="Pfam" id="PF12833">
    <property type="entry name" value="HTH_18"/>
    <property type="match status" value="1"/>
</dbReference>